<keyword evidence="1" id="KW-0472">Membrane</keyword>
<dbReference type="Proteomes" id="UP000199114">
    <property type="component" value="Unassembled WGS sequence"/>
</dbReference>
<feature type="transmembrane region" description="Helical" evidence="1">
    <location>
        <begin position="33"/>
        <end position="53"/>
    </location>
</feature>
<keyword evidence="1" id="KW-0812">Transmembrane</keyword>
<dbReference type="AlphaFoldDB" id="A0A1H9G0M8"/>
<evidence type="ECO:0000256" key="1">
    <source>
        <dbReference type="SAM" id="Phobius"/>
    </source>
</evidence>
<dbReference type="RefSeq" id="WP_175480083.1">
    <property type="nucleotide sequence ID" value="NZ_FOFD01000002.1"/>
</dbReference>
<evidence type="ECO:0000313" key="3">
    <source>
        <dbReference type="Proteomes" id="UP000199114"/>
    </source>
</evidence>
<proteinExistence type="predicted"/>
<name>A0A1H9G0M8_9EURY</name>
<organism evidence="2 3">
    <name type="scientific">Natrinema salaciae</name>
    <dbReference type="NCBI Taxonomy" id="1186196"/>
    <lineage>
        <taxon>Archaea</taxon>
        <taxon>Methanobacteriati</taxon>
        <taxon>Methanobacteriota</taxon>
        <taxon>Stenosarchaea group</taxon>
        <taxon>Halobacteria</taxon>
        <taxon>Halobacteriales</taxon>
        <taxon>Natrialbaceae</taxon>
        <taxon>Natrinema</taxon>
    </lineage>
</organism>
<keyword evidence="3" id="KW-1185">Reference proteome</keyword>
<dbReference type="EMBL" id="FOFD01000002">
    <property type="protein sequence ID" value="SEQ43483.1"/>
    <property type="molecule type" value="Genomic_DNA"/>
</dbReference>
<keyword evidence="1" id="KW-1133">Transmembrane helix</keyword>
<accession>A0A1H9G0M8</accession>
<gene>
    <name evidence="2" type="ORF">SAMN04489841_1731</name>
</gene>
<feature type="transmembrane region" description="Helical" evidence="1">
    <location>
        <begin position="7"/>
        <end position="27"/>
    </location>
</feature>
<sequence length="57" mass="6254">MADEEIIVRLNIIIVLLSSLLFVLLFSALPLELFAVGIVLAVLVAPILFLNVLQPRP</sequence>
<evidence type="ECO:0000313" key="2">
    <source>
        <dbReference type="EMBL" id="SEQ43483.1"/>
    </source>
</evidence>
<reference evidence="3" key="1">
    <citation type="submission" date="2016-10" db="EMBL/GenBank/DDBJ databases">
        <authorList>
            <person name="Varghese N."/>
            <person name="Submissions S."/>
        </authorList>
    </citation>
    <scope>NUCLEOTIDE SEQUENCE [LARGE SCALE GENOMIC DNA]</scope>
    <source>
        <strain evidence="3">DSM 25055</strain>
    </source>
</reference>
<protein>
    <submittedName>
        <fullName evidence="2">Uncharacterized protein</fullName>
    </submittedName>
</protein>